<evidence type="ECO:0000313" key="1">
    <source>
        <dbReference type="EMBL" id="RMX42866.1"/>
    </source>
</evidence>
<accession>A0A3M6TNB9</accession>
<dbReference type="Proteomes" id="UP000275408">
    <property type="component" value="Unassembled WGS sequence"/>
</dbReference>
<protein>
    <submittedName>
        <fullName evidence="1">Uncharacterized protein</fullName>
    </submittedName>
</protein>
<name>A0A3M6TNB9_POCDA</name>
<dbReference type="OrthoDB" id="5980339at2759"/>
<comment type="caution">
    <text evidence="1">The sequence shown here is derived from an EMBL/GenBank/DDBJ whole genome shotgun (WGS) entry which is preliminary data.</text>
</comment>
<proteinExistence type="predicted"/>
<reference evidence="1 2" key="1">
    <citation type="journal article" date="2018" name="Sci. Rep.">
        <title>Comparative analysis of the Pocillopora damicornis genome highlights role of immune system in coral evolution.</title>
        <authorList>
            <person name="Cunning R."/>
            <person name="Bay R.A."/>
            <person name="Gillette P."/>
            <person name="Baker A.C."/>
            <person name="Traylor-Knowles N."/>
        </authorList>
    </citation>
    <scope>NUCLEOTIDE SEQUENCE [LARGE SCALE GENOMIC DNA]</scope>
    <source>
        <strain evidence="1">RSMAS</strain>
        <tissue evidence="1">Whole animal</tissue>
    </source>
</reference>
<organism evidence="1 2">
    <name type="scientific">Pocillopora damicornis</name>
    <name type="common">Cauliflower coral</name>
    <name type="synonym">Millepora damicornis</name>
    <dbReference type="NCBI Taxonomy" id="46731"/>
    <lineage>
        <taxon>Eukaryota</taxon>
        <taxon>Metazoa</taxon>
        <taxon>Cnidaria</taxon>
        <taxon>Anthozoa</taxon>
        <taxon>Hexacorallia</taxon>
        <taxon>Scleractinia</taxon>
        <taxon>Astrocoeniina</taxon>
        <taxon>Pocilloporidae</taxon>
        <taxon>Pocillopora</taxon>
    </lineage>
</organism>
<sequence length="153" mass="17455">MGMQKYLREISTRLHFSFEWISKMPLNDFASRGIQCHGMEFRIQGRARSIIPRVKRGASSSHESKDNKGLAFEVFWCFEVHAFVACPGILGPSGAGITRGHGVEVSLKATSPTFPSTHYFVLRLSPPVLTRLPLRFRFFRFDKRKNKVCYSSL</sequence>
<evidence type="ECO:0000313" key="2">
    <source>
        <dbReference type="Proteomes" id="UP000275408"/>
    </source>
</evidence>
<dbReference type="AlphaFoldDB" id="A0A3M6TNB9"/>
<dbReference type="EMBL" id="RCHS01003253">
    <property type="protein sequence ID" value="RMX42866.1"/>
    <property type="molecule type" value="Genomic_DNA"/>
</dbReference>
<gene>
    <name evidence="1" type="ORF">pdam_00005148</name>
</gene>
<keyword evidence="2" id="KW-1185">Reference proteome</keyword>